<keyword evidence="3" id="KW-1185">Reference proteome</keyword>
<dbReference type="PANTHER" id="PTHR37542">
    <property type="entry name" value="HELO DOMAIN-CONTAINING PROTEIN-RELATED"/>
    <property type="match status" value="1"/>
</dbReference>
<dbReference type="Gene3D" id="1.20.120.1020">
    <property type="entry name" value="Prion-inhibition and propagation, HeLo domain"/>
    <property type="match status" value="1"/>
</dbReference>
<gene>
    <name evidence="2" type="ORF">AJ80_01076</name>
</gene>
<proteinExistence type="predicted"/>
<dbReference type="InterPro" id="IPR011009">
    <property type="entry name" value="Kinase-like_dom_sf"/>
</dbReference>
<dbReference type="OrthoDB" id="1911848at2759"/>
<dbReference type="InterPro" id="IPR029498">
    <property type="entry name" value="HeLo_dom"/>
</dbReference>
<dbReference type="Gene3D" id="1.10.510.10">
    <property type="entry name" value="Transferase(Phosphotransferase) domain 1"/>
    <property type="match status" value="1"/>
</dbReference>
<organism evidence="2 3">
    <name type="scientific">Polytolypa hystricis (strain UAMH7299)</name>
    <dbReference type="NCBI Taxonomy" id="1447883"/>
    <lineage>
        <taxon>Eukaryota</taxon>
        <taxon>Fungi</taxon>
        <taxon>Dikarya</taxon>
        <taxon>Ascomycota</taxon>
        <taxon>Pezizomycotina</taxon>
        <taxon>Eurotiomycetes</taxon>
        <taxon>Eurotiomycetidae</taxon>
        <taxon>Onygenales</taxon>
        <taxon>Onygenales incertae sedis</taxon>
        <taxon>Polytolypa</taxon>
    </lineage>
</organism>
<evidence type="ECO:0000259" key="1">
    <source>
        <dbReference type="PROSITE" id="PS50011"/>
    </source>
</evidence>
<sequence>MALDPGSIIALTTIAYQGANLAWDIFRDTLRYDSDSEDLVLQLELERFRFQTWASNAGLAHGTLTAGLLPIYEIVERQIRLIGELFKDADHLRGHYGLSAAQSEAPETDRLRGFIVKMRKSIRASGIKIGNPDADELATSEEPAKQVARVNSRRRIQWGVKDRTRFQKLISTLESHVEKLNQLLTETQQRSTKEDSERINILIVDSVNDEDSLQLVREAVQQKPEYTSIRTLVERKAISDKESLNARSGFAALRPLDLADITLPPRCETETRFIATPRHCPEQYLLFEKKRYESDLTLQDRLVLTSRIHRLVHLLSSTKSADFHTLQAIGYIHDPDNLCWWLVFKLPVTLGVERPPVTAINYPTSLLDLLHSEFRPPLEQRIHLASTIATTLSELYGASWLHKGIRSDNILFHHIHAKQNAKLTSSAFSISSPFIAGFNYSRQDTEARTIEKNRYHTDLSISAYRHPDYQGEAAQGYNIGHDIYSFGLLLAEIAWWTPLSTFLDAEVSKTSRATTTTSPVLVTLSSKMEVFQRPEALELQRRVTSRADRELPFRIGSTYHDVVKWCLSFSTQLRDASIREDWHPALEFYNQAVVPLRKLANGAAD</sequence>
<reference evidence="2 3" key="1">
    <citation type="submission" date="2017-10" db="EMBL/GenBank/DDBJ databases">
        <title>Comparative genomics in systemic dimorphic fungi from Ajellomycetaceae.</title>
        <authorList>
            <person name="Munoz J.F."/>
            <person name="Mcewen J.G."/>
            <person name="Clay O.K."/>
            <person name="Cuomo C.A."/>
        </authorList>
    </citation>
    <scope>NUCLEOTIDE SEQUENCE [LARGE SCALE GENOMIC DNA]</scope>
    <source>
        <strain evidence="2 3">UAMH7299</strain>
    </source>
</reference>
<dbReference type="Proteomes" id="UP000224634">
    <property type="component" value="Unassembled WGS sequence"/>
</dbReference>
<dbReference type="PROSITE" id="PS50011">
    <property type="entry name" value="PROTEIN_KINASE_DOM"/>
    <property type="match status" value="1"/>
</dbReference>
<evidence type="ECO:0000313" key="2">
    <source>
        <dbReference type="EMBL" id="PGH27120.1"/>
    </source>
</evidence>
<dbReference type="EMBL" id="PDNA01000009">
    <property type="protein sequence ID" value="PGH27120.1"/>
    <property type="molecule type" value="Genomic_DNA"/>
</dbReference>
<dbReference type="InterPro" id="IPR000719">
    <property type="entry name" value="Prot_kinase_dom"/>
</dbReference>
<dbReference type="Pfam" id="PF14479">
    <property type="entry name" value="HeLo"/>
    <property type="match status" value="1"/>
</dbReference>
<dbReference type="InterPro" id="IPR038305">
    <property type="entry name" value="HeLo_sf"/>
</dbReference>
<evidence type="ECO:0000313" key="3">
    <source>
        <dbReference type="Proteomes" id="UP000224634"/>
    </source>
</evidence>
<protein>
    <recommendedName>
        <fullName evidence="1">Protein kinase domain-containing protein</fullName>
    </recommendedName>
</protein>
<accession>A0A2B7Z118</accession>
<comment type="caution">
    <text evidence="2">The sequence shown here is derived from an EMBL/GenBank/DDBJ whole genome shotgun (WGS) entry which is preliminary data.</text>
</comment>
<dbReference type="GO" id="GO:0004672">
    <property type="term" value="F:protein kinase activity"/>
    <property type="evidence" value="ECO:0007669"/>
    <property type="project" value="InterPro"/>
</dbReference>
<dbReference type="AlphaFoldDB" id="A0A2B7Z118"/>
<feature type="domain" description="Protein kinase" evidence="1">
    <location>
        <begin position="202"/>
        <end position="586"/>
    </location>
</feature>
<dbReference type="SUPFAM" id="SSF56112">
    <property type="entry name" value="Protein kinase-like (PK-like)"/>
    <property type="match status" value="1"/>
</dbReference>
<dbReference type="GO" id="GO:0005524">
    <property type="term" value="F:ATP binding"/>
    <property type="evidence" value="ECO:0007669"/>
    <property type="project" value="InterPro"/>
</dbReference>
<dbReference type="STRING" id="1447883.A0A2B7Z118"/>
<name>A0A2B7Z118_POLH7</name>